<keyword evidence="1" id="KW-0732">Signal</keyword>
<accession>A0A2T2NIS7</accession>
<evidence type="ECO:0000313" key="3">
    <source>
        <dbReference type="Proteomes" id="UP000240883"/>
    </source>
</evidence>
<evidence type="ECO:0000256" key="1">
    <source>
        <dbReference type="SAM" id="SignalP"/>
    </source>
</evidence>
<feature type="chain" id="PRO_5015568447" evidence="1">
    <location>
        <begin position="18"/>
        <end position="142"/>
    </location>
</feature>
<keyword evidence="3" id="KW-1185">Reference proteome</keyword>
<gene>
    <name evidence="2" type="ORF">BS50DRAFT_55783</name>
</gene>
<dbReference type="Proteomes" id="UP000240883">
    <property type="component" value="Unassembled WGS sequence"/>
</dbReference>
<name>A0A2T2NIS7_CORCC</name>
<protein>
    <submittedName>
        <fullName evidence="2">Uncharacterized protein</fullName>
    </submittedName>
</protein>
<dbReference type="EMBL" id="KZ678137">
    <property type="protein sequence ID" value="PSN65333.1"/>
    <property type="molecule type" value="Genomic_DNA"/>
</dbReference>
<dbReference type="AlphaFoldDB" id="A0A2T2NIS7"/>
<sequence length="142" mass="15109">MKFTALLFAALLPFARAASIPESFNESTEMNDVPVPIDVSPPGANPLLEKRDKTCSGGDASYGHAVQLRNCVNWFANEARPGFGTWSCAGKTFRITGGGGWASAADCKNGCTSCLRRHANNGHAHGSCDKREGFASCSFNYS</sequence>
<reference evidence="2 3" key="1">
    <citation type="journal article" date="2018" name="Front. Microbiol.">
        <title>Genome-Wide Analysis of Corynespora cassiicola Leaf Fall Disease Putative Effectors.</title>
        <authorList>
            <person name="Lopez D."/>
            <person name="Ribeiro S."/>
            <person name="Label P."/>
            <person name="Fumanal B."/>
            <person name="Venisse J.S."/>
            <person name="Kohler A."/>
            <person name="de Oliveira R.R."/>
            <person name="Labutti K."/>
            <person name="Lipzen A."/>
            <person name="Lail K."/>
            <person name="Bauer D."/>
            <person name="Ohm R.A."/>
            <person name="Barry K.W."/>
            <person name="Spatafora J."/>
            <person name="Grigoriev I.V."/>
            <person name="Martin F.M."/>
            <person name="Pujade-Renaud V."/>
        </authorList>
    </citation>
    <scope>NUCLEOTIDE SEQUENCE [LARGE SCALE GENOMIC DNA]</scope>
    <source>
        <strain evidence="2 3">Philippines</strain>
    </source>
</reference>
<proteinExistence type="predicted"/>
<evidence type="ECO:0000313" key="2">
    <source>
        <dbReference type="EMBL" id="PSN65333.1"/>
    </source>
</evidence>
<feature type="signal peptide" evidence="1">
    <location>
        <begin position="1"/>
        <end position="17"/>
    </location>
</feature>
<organism evidence="2 3">
    <name type="scientific">Corynespora cassiicola Philippines</name>
    <dbReference type="NCBI Taxonomy" id="1448308"/>
    <lineage>
        <taxon>Eukaryota</taxon>
        <taxon>Fungi</taxon>
        <taxon>Dikarya</taxon>
        <taxon>Ascomycota</taxon>
        <taxon>Pezizomycotina</taxon>
        <taxon>Dothideomycetes</taxon>
        <taxon>Pleosporomycetidae</taxon>
        <taxon>Pleosporales</taxon>
        <taxon>Corynesporascaceae</taxon>
        <taxon>Corynespora</taxon>
    </lineage>
</organism>